<protein>
    <submittedName>
        <fullName evidence="6">Uncharacterized protein</fullName>
    </submittedName>
</protein>
<evidence type="ECO:0000313" key="7">
    <source>
        <dbReference type="Proteomes" id="UP000001593"/>
    </source>
</evidence>
<dbReference type="SUPFAM" id="SSF161084">
    <property type="entry name" value="MAPEG domain-like"/>
    <property type="match status" value="1"/>
</dbReference>
<gene>
    <name evidence="6" type="ORF">NEMVEDRAFT_v1g124102</name>
</gene>
<dbReference type="AlphaFoldDB" id="A7SMS1"/>
<dbReference type="HOGENOM" id="CLU_2596990_0_0_1"/>
<dbReference type="InterPro" id="IPR023352">
    <property type="entry name" value="MAPEG-like_dom_sf"/>
</dbReference>
<dbReference type="GO" id="GO:0016020">
    <property type="term" value="C:membrane"/>
    <property type="evidence" value="ECO:0007669"/>
    <property type="project" value="UniProtKB-SubCell"/>
</dbReference>
<keyword evidence="2 5" id="KW-0812">Transmembrane</keyword>
<proteinExistence type="predicted"/>
<dbReference type="EMBL" id="DS469712">
    <property type="protein sequence ID" value="EDO34975.1"/>
    <property type="molecule type" value="Genomic_DNA"/>
</dbReference>
<name>A7SMS1_NEMVE</name>
<keyword evidence="4 5" id="KW-0472">Membrane</keyword>
<sequence length="80" mass="8997">LKNTIEQFVLHFVALLALTTYLTAKEMIVVPVLVGIFVTGRLCFAVGYKIYFMARGFGFGLTFIPNEATIAYCFHRMLQG</sequence>
<dbReference type="PANTHER" id="PTHR31004:SF1">
    <property type="entry name" value="TRANSMEMBRANE PROTEIN 79"/>
    <property type="match status" value="1"/>
</dbReference>
<feature type="transmembrane region" description="Helical" evidence="5">
    <location>
        <begin position="7"/>
        <end position="24"/>
    </location>
</feature>
<evidence type="ECO:0000313" key="6">
    <source>
        <dbReference type="EMBL" id="EDO34975.1"/>
    </source>
</evidence>
<evidence type="ECO:0000256" key="4">
    <source>
        <dbReference type="ARBA" id="ARBA00023136"/>
    </source>
</evidence>
<dbReference type="InterPro" id="IPR001129">
    <property type="entry name" value="Membr-assoc_MAPEG"/>
</dbReference>
<keyword evidence="7" id="KW-1185">Reference proteome</keyword>
<dbReference type="InParanoid" id="A7SMS1"/>
<dbReference type="Gene3D" id="1.20.120.550">
    <property type="entry name" value="Membrane associated eicosanoid/glutathione metabolism-like domain"/>
    <property type="match status" value="1"/>
</dbReference>
<comment type="subcellular location">
    <subcellularLocation>
        <location evidence="1">Membrane</location>
    </subcellularLocation>
</comment>
<evidence type="ECO:0000256" key="3">
    <source>
        <dbReference type="ARBA" id="ARBA00022989"/>
    </source>
</evidence>
<dbReference type="Proteomes" id="UP000001593">
    <property type="component" value="Unassembled WGS sequence"/>
</dbReference>
<keyword evidence="3 5" id="KW-1133">Transmembrane helix</keyword>
<reference evidence="6 7" key="1">
    <citation type="journal article" date="2007" name="Science">
        <title>Sea anemone genome reveals ancestral eumetazoan gene repertoire and genomic organization.</title>
        <authorList>
            <person name="Putnam N.H."/>
            <person name="Srivastava M."/>
            <person name="Hellsten U."/>
            <person name="Dirks B."/>
            <person name="Chapman J."/>
            <person name="Salamov A."/>
            <person name="Terry A."/>
            <person name="Shapiro H."/>
            <person name="Lindquist E."/>
            <person name="Kapitonov V.V."/>
            <person name="Jurka J."/>
            <person name="Genikhovich G."/>
            <person name="Grigoriev I.V."/>
            <person name="Lucas S.M."/>
            <person name="Steele R.E."/>
            <person name="Finnerty J.R."/>
            <person name="Technau U."/>
            <person name="Martindale M.Q."/>
            <person name="Rokhsar D.S."/>
        </authorList>
    </citation>
    <scope>NUCLEOTIDE SEQUENCE [LARGE SCALE GENOMIC DNA]</scope>
    <source>
        <strain evidence="7">CH2 X CH6</strain>
    </source>
</reference>
<evidence type="ECO:0000256" key="2">
    <source>
        <dbReference type="ARBA" id="ARBA00022692"/>
    </source>
</evidence>
<feature type="non-terminal residue" evidence="6">
    <location>
        <position position="1"/>
    </location>
</feature>
<dbReference type="Pfam" id="PF01124">
    <property type="entry name" value="MAPEG"/>
    <property type="match status" value="1"/>
</dbReference>
<accession>A7SMS1</accession>
<dbReference type="PANTHER" id="PTHR31004">
    <property type="entry name" value="TRANSMEMBRANE PROTEIN 79"/>
    <property type="match status" value="1"/>
</dbReference>
<evidence type="ECO:0000256" key="1">
    <source>
        <dbReference type="ARBA" id="ARBA00004370"/>
    </source>
</evidence>
<dbReference type="PhylomeDB" id="A7SMS1"/>
<evidence type="ECO:0000256" key="5">
    <source>
        <dbReference type="SAM" id="Phobius"/>
    </source>
</evidence>
<organism evidence="6 7">
    <name type="scientific">Nematostella vectensis</name>
    <name type="common">Starlet sea anemone</name>
    <dbReference type="NCBI Taxonomy" id="45351"/>
    <lineage>
        <taxon>Eukaryota</taxon>
        <taxon>Metazoa</taxon>
        <taxon>Cnidaria</taxon>
        <taxon>Anthozoa</taxon>
        <taxon>Hexacorallia</taxon>
        <taxon>Actiniaria</taxon>
        <taxon>Edwardsiidae</taxon>
        <taxon>Nematostella</taxon>
    </lineage>
</organism>
<feature type="transmembrane region" description="Helical" evidence="5">
    <location>
        <begin position="30"/>
        <end position="51"/>
    </location>
</feature>